<organism evidence="1 2">
    <name type="scientific">Capillibacterium thermochitinicola</name>
    <dbReference type="NCBI Taxonomy" id="2699427"/>
    <lineage>
        <taxon>Bacteria</taxon>
        <taxon>Bacillati</taxon>
        <taxon>Bacillota</taxon>
        <taxon>Capillibacterium</taxon>
    </lineage>
</organism>
<comment type="caution">
    <text evidence="1">The sequence shown here is derived from an EMBL/GenBank/DDBJ whole genome shotgun (WGS) entry which is preliminary data.</text>
</comment>
<dbReference type="RefSeq" id="WP_181340234.1">
    <property type="nucleotide sequence ID" value="NZ_JAAKDE010000019.1"/>
</dbReference>
<gene>
    <name evidence="1" type="ORF">G5B42_09515</name>
</gene>
<proteinExistence type="predicted"/>
<keyword evidence="2" id="KW-1185">Reference proteome</keyword>
<protein>
    <submittedName>
        <fullName evidence="1">Uncharacterized protein</fullName>
    </submittedName>
</protein>
<accession>A0A8J6I1Y5</accession>
<evidence type="ECO:0000313" key="1">
    <source>
        <dbReference type="EMBL" id="MBA2133768.1"/>
    </source>
</evidence>
<name>A0A8J6I1Y5_9FIRM</name>
<dbReference type="AlphaFoldDB" id="A0A8J6I1Y5"/>
<sequence length="57" mass="6388">MPEATRQGLILEVAGDRYGIRQLRCIPVLIENEQPQVAEGEAARRIMRLLRTASQGL</sequence>
<dbReference type="EMBL" id="JAAKDE010000019">
    <property type="protein sequence ID" value="MBA2133768.1"/>
    <property type="molecule type" value="Genomic_DNA"/>
</dbReference>
<evidence type="ECO:0000313" key="2">
    <source>
        <dbReference type="Proteomes" id="UP000657177"/>
    </source>
</evidence>
<reference evidence="1" key="1">
    <citation type="submission" date="2020-06" db="EMBL/GenBank/DDBJ databases">
        <title>Novel chitinolytic bacterium.</title>
        <authorList>
            <person name="Ungkulpasvich U."/>
            <person name="Kosugi A."/>
            <person name="Uke A."/>
        </authorList>
    </citation>
    <scope>NUCLEOTIDE SEQUENCE</scope>
    <source>
        <strain evidence="1">UUS1-1</strain>
    </source>
</reference>
<dbReference type="Proteomes" id="UP000657177">
    <property type="component" value="Unassembled WGS sequence"/>
</dbReference>